<feature type="non-terminal residue" evidence="3">
    <location>
        <position position="1"/>
    </location>
</feature>
<dbReference type="InterPro" id="IPR035919">
    <property type="entry name" value="EAL_sf"/>
</dbReference>
<feature type="domain" description="GGDEF" evidence="2">
    <location>
        <begin position="1"/>
        <end position="119"/>
    </location>
</feature>
<dbReference type="PROSITE" id="PS50883">
    <property type="entry name" value="EAL"/>
    <property type="match status" value="1"/>
</dbReference>
<comment type="caution">
    <text evidence="3">The sequence shown here is derived from an EMBL/GenBank/DDBJ whole genome shotgun (WGS) entry which is preliminary data.</text>
</comment>
<dbReference type="Proteomes" id="UP000392867">
    <property type="component" value="Unassembled WGS sequence"/>
</dbReference>
<evidence type="ECO:0000259" key="1">
    <source>
        <dbReference type="PROSITE" id="PS50883"/>
    </source>
</evidence>
<dbReference type="SUPFAM" id="SSF141868">
    <property type="entry name" value="EAL domain-like"/>
    <property type="match status" value="1"/>
</dbReference>
<organism evidence="3 4">
    <name type="scientific">Escherichia coli</name>
    <dbReference type="NCBI Taxonomy" id="562"/>
    <lineage>
        <taxon>Bacteria</taxon>
        <taxon>Pseudomonadati</taxon>
        <taxon>Pseudomonadota</taxon>
        <taxon>Gammaproteobacteria</taxon>
        <taxon>Enterobacterales</taxon>
        <taxon>Enterobacteriaceae</taxon>
        <taxon>Escherichia</taxon>
    </lineage>
</organism>
<dbReference type="Gene3D" id="3.20.20.450">
    <property type="entry name" value="EAL domain"/>
    <property type="match status" value="1"/>
</dbReference>
<gene>
    <name evidence="3" type="ORF">FVB16_24775</name>
</gene>
<dbReference type="Pfam" id="PF00990">
    <property type="entry name" value="GGDEF"/>
    <property type="match status" value="1"/>
</dbReference>
<dbReference type="NCBIfam" id="TIGR00254">
    <property type="entry name" value="GGDEF"/>
    <property type="match status" value="1"/>
</dbReference>
<name>A0A5N8HGH7_ECOLX</name>
<dbReference type="PROSITE" id="PS50887">
    <property type="entry name" value="GGDEF"/>
    <property type="match status" value="1"/>
</dbReference>
<dbReference type="InterPro" id="IPR029787">
    <property type="entry name" value="Nucleotide_cyclase"/>
</dbReference>
<dbReference type="InterPro" id="IPR001633">
    <property type="entry name" value="EAL_dom"/>
</dbReference>
<sequence length="379" mass="41262">VNDSAGHAAGDALLRELASLMLSMLRSSDVLARLGGDEFGLLLPDCNVESARFIATRIISAVNDYHFIWEGRVHRVGASAGITLIDDNNHQAAEVMSQADIACYASKNGGRGRVTVYEPQQAAAHSERAAMSLDEQWRMIKENQLMMIAHGVASPRIPEARNLWLISLKLWSCEGEIIDEQKFRRSFSDPALSHALDRRVFHEFFQLAAKAVASKGISIALPLSVAGLSSATLVNDLLEQLENSPLPPRLLHLIIPAEAILDHAESVQKLRLAGCRIVLSQVGRDLQIFNSLKANMADYLLLDGELCANVQGNLMDEMLITIIQGHAQRLGMKTIAGPVVLPLVMDTLSGIGVDLIYGDVIADAQPLDLLVNSSYFAIN</sequence>
<dbReference type="CDD" id="cd01949">
    <property type="entry name" value="GGDEF"/>
    <property type="match status" value="1"/>
</dbReference>
<evidence type="ECO:0000259" key="2">
    <source>
        <dbReference type="PROSITE" id="PS50887"/>
    </source>
</evidence>
<dbReference type="EMBL" id="VOTT01000919">
    <property type="protein sequence ID" value="MPU51993.1"/>
    <property type="molecule type" value="Genomic_DNA"/>
</dbReference>
<evidence type="ECO:0000313" key="3">
    <source>
        <dbReference type="EMBL" id="MPU51993.1"/>
    </source>
</evidence>
<reference evidence="3 4" key="1">
    <citation type="submission" date="2019-08" db="EMBL/GenBank/DDBJ databases">
        <title>Identification of Water Treatment Resistant and Multidrug Resistant Urinary Pathogenic Escherichia coli in Wastewater.</title>
        <authorList>
            <person name="Neumann N."/>
        </authorList>
    </citation>
    <scope>NUCLEOTIDE SEQUENCE [LARGE SCALE GENOMIC DNA]</scope>
    <source>
        <strain evidence="3 4">WU2356</strain>
    </source>
</reference>
<dbReference type="PANTHER" id="PTHR44757">
    <property type="entry name" value="DIGUANYLATE CYCLASE DGCP"/>
    <property type="match status" value="1"/>
</dbReference>
<dbReference type="InterPro" id="IPR000160">
    <property type="entry name" value="GGDEF_dom"/>
</dbReference>
<protein>
    <submittedName>
        <fullName evidence="3">Diguanylate cyclase</fullName>
    </submittedName>
</protein>
<evidence type="ECO:0000313" key="4">
    <source>
        <dbReference type="Proteomes" id="UP000392867"/>
    </source>
</evidence>
<accession>A0A5N8HGH7</accession>
<dbReference type="SUPFAM" id="SSF55073">
    <property type="entry name" value="Nucleotide cyclase"/>
    <property type="match status" value="1"/>
</dbReference>
<dbReference type="SMART" id="SM00052">
    <property type="entry name" value="EAL"/>
    <property type="match status" value="1"/>
</dbReference>
<dbReference type="InterPro" id="IPR052155">
    <property type="entry name" value="Biofilm_reg_signaling"/>
</dbReference>
<dbReference type="PANTHER" id="PTHR44757:SF4">
    <property type="entry name" value="DIGUANYLATE CYCLASE DGCE-RELATED"/>
    <property type="match status" value="1"/>
</dbReference>
<dbReference type="Gene3D" id="3.30.70.270">
    <property type="match status" value="1"/>
</dbReference>
<dbReference type="Pfam" id="PF00563">
    <property type="entry name" value="EAL"/>
    <property type="match status" value="1"/>
</dbReference>
<proteinExistence type="predicted"/>
<dbReference type="InterPro" id="IPR043128">
    <property type="entry name" value="Rev_trsase/Diguanyl_cyclase"/>
</dbReference>
<dbReference type="AlphaFoldDB" id="A0A5N8HGH7"/>
<dbReference type="SMART" id="SM00267">
    <property type="entry name" value="GGDEF"/>
    <property type="match status" value="1"/>
</dbReference>
<feature type="domain" description="EAL" evidence="1">
    <location>
        <begin position="129"/>
        <end position="378"/>
    </location>
</feature>